<feature type="domain" description="HTH luxR-type" evidence="4">
    <location>
        <begin position="901"/>
        <end position="958"/>
    </location>
</feature>
<dbReference type="Proteomes" id="UP000326903">
    <property type="component" value="Unassembled WGS sequence"/>
</dbReference>
<name>A0A5J5IDB0_9BACT</name>
<dbReference type="InterPro" id="IPR013783">
    <property type="entry name" value="Ig-like_fold"/>
</dbReference>
<feature type="transmembrane region" description="Helical" evidence="2">
    <location>
        <begin position="755"/>
        <end position="773"/>
    </location>
</feature>
<keyword evidence="1" id="KW-0597">Phosphoprotein</keyword>
<feature type="signal peptide" evidence="3">
    <location>
        <begin position="1"/>
        <end position="17"/>
    </location>
</feature>
<dbReference type="RefSeq" id="WP_150415837.1">
    <property type="nucleotide sequence ID" value="NZ_VYQF01000005.1"/>
</dbReference>
<dbReference type="AlphaFoldDB" id="A0A5J5IDB0"/>
<keyword evidence="2" id="KW-0812">Transmembrane</keyword>
<organism evidence="5 6">
    <name type="scientific">Ginsengibacter hankyongi</name>
    <dbReference type="NCBI Taxonomy" id="2607284"/>
    <lineage>
        <taxon>Bacteria</taxon>
        <taxon>Pseudomonadati</taxon>
        <taxon>Bacteroidota</taxon>
        <taxon>Chitinophagia</taxon>
        <taxon>Chitinophagales</taxon>
        <taxon>Chitinophagaceae</taxon>
        <taxon>Ginsengibacter</taxon>
    </lineage>
</organism>
<dbReference type="SUPFAM" id="SSF50998">
    <property type="entry name" value="Quinoprotein alcohol dehydrogenase-like"/>
    <property type="match status" value="1"/>
</dbReference>
<dbReference type="Gene3D" id="1.10.10.10">
    <property type="entry name" value="Winged helix-like DNA-binding domain superfamily/Winged helix DNA-binding domain"/>
    <property type="match status" value="1"/>
</dbReference>
<dbReference type="InterPro" id="IPR000792">
    <property type="entry name" value="Tscrpt_reg_LuxR_C"/>
</dbReference>
<dbReference type="Gene3D" id="2.60.40.10">
    <property type="entry name" value="Immunoglobulins"/>
    <property type="match status" value="1"/>
</dbReference>
<keyword evidence="3" id="KW-0732">Signal</keyword>
<evidence type="ECO:0000313" key="5">
    <source>
        <dbReference type="EMBL" id="KAA9037602.1"/>
    </source>
</evidence>
<dbReference type="InterPro" id="IPR036388">
    <property type="entry name" value="WH-like_DNA-bd_sf"/>
</dbReference>
<proteinExistence type="predicted"/>
<keyword evidence="2" id="KW-0472">Membrane</keyword>
<dbReference type="GO" id="GO:0006355">
    <property type="term" value="P:regulation of DNA-templated transcription"/>
    <property type="evidence" value="ECO:0007669"/>
    <property type="project" value="InterPro"/>
</dbReference>
<keyword evidence="6" id="KW-1185">Reference proteome</keyword>
<dbReference type="SMART" id="SM00421">
    <property type="entry name" value="HTH_LUXR"/>
    <property type="match status" value="1"/>
</dbReference>
<gene>
    <name evidence="5" type="ORF">FW778_16030</name>
</gene>
<evidence type="ECO:0000259" key="4">
    <source>
        <dbReference type="SMART" id="SM00421"/>
    </source>
</evidence>
<evidence type="ECO:0000256" key="3">
    <source>
        <dbReference type="SAM" id="SignalP"/>
    </source>
</evidence>
<dbReference type="GO" id="GO:0003677">
    <property type="term" value="F:DNA binding"/>
    <property type="evidence" value="ECO:0007669"/>
    <property type="project" value="InterPro"/>
</dbReference>
<dbReference type="PANTHER" id="PTHR43547:SF2">
    <property type="entry name" value="HYBRID SIGNAL TRANSDUCTION HISTIDINE KINASE C"/>
    <property type="match status" value="1"/>
</dbReference>
<dbReference type="InterPro" id="IPR016032">
    <property type="entry name" value="Sig_transdc_resp-reg_C-effctor"/>
</dbReference>
<feature type="chain" id="PRO_5023803578" evidence="3">
    <location>
        <begin position="18"/>
        <end position="965"/>
    </location>
</feature>
<reference evidence="5 6" key="1">
    <citation type="submission" date="2019-09" db="EMBL/GenBank/DDBJ databases">
        <title>Draft genome sequence of Ginsengibacter sp. BR5-29.</title>
        <authorList>
            <person name="Im W.-T."/>
        </authorList>
    </citation>
    <scope>NUCLEOTIDE SEQUENCE [LARGE SCALE GENOMIC DNA]</scope>
    <source>
        <strain evidence="5 6">BR5-29</strain>
    </source>
</reference>
<dbReference type="InterPro" id="IPR015943">
    <property type="entry name" value="WD40/YVTN_repeat-like_dom_sf"/>
</dbReference>
<dbReference type="Gene3D" id="2.130.10.10">
    <property type="entry name" value="YVTN repeat-like/Quinoprotein amine dehydrogenase"/>
    <property type="match status" value="2"/>
</dbReference>
<keyword evidence="2" id="KW-1133">Transmembrane helix</keyword>
<protein>
    <submittedName>
        <fullName evidence="5">Transcriptional regulator</fullName>
    </submittedName>
</protein>
<dbReference type="PANTHER" id="PTHR43547">
    <property type="entry name" value="TWO-COMPONENT HISTIDINE KINASE"/>
    <property type="match status" value="1"/>
</dbReference>
<sequence>MKRLLLLLICLPSSLYAQNTIGLPDVVNYSKHVYGGGLQNWDIQQDNNGIIYVANNEGLLSYDGNTWHLYPLPNKTIVRSVEIDADGKIYVGGQDELGYFSPGIAGRLTYHSLTGLIPLKDKSFGDVWDIVSSDSNIFFRSPSKIFKLNKDGIITYNAPQEWSYMGLCNGRIYAHDFKTGLMCFDNNAWHPLFSHNSLSTTDPVTAIVPLGGDSSLLATLKSGLFYLSKAGISPLAGTNNDLFKNERIYAAAKVNPQWTALATTTNGVQIIDAVGNIIQSFGKTEGLQNSNVLSIFRDHQSNLWLGLDNGIDLVAYNSSIKQINPSPLGGSGYAAIIYENRLFIGTTNGLYSTALQQMKDLSFSKGDFDLVKNTKGQVWHLADIYNELLMGHHEGAFVIKDNVATSISSNPGFWNFVPLSDSNTASQFVSGYYKGLKFFNYTSGQFRESGEVANFDESSRFVAIDSENNIWVSHPYHGIYKITKGADNSFSVKKYTDKNGLPSALNNNIYKIKNAVLAATNKGIYAYNIAEDIFEPSSYYQKLLGTQSIRYLKEDPKGNIWFIHEKSLGVLDFSGTKPTIIYLPELNNKMLSGFEFIYPVNESNIFLGGEKGFFLINYEKYKEDEPKLQVQVRTVRIIDNKDSLLFGGYFASVNANQMQDVNKIPDIKNNWKTIHFEFSSSLFGYQSNLEYSYKLKGFEDNWSEWKDKTEKEYTNLAAGSYTFQVKVRNNLGRESGIATFAFKILPPWYQTTGAYLIYFLLFGLAIYTIYRILRKKFILQKEKHDEEQKRLSYIHELELNKTENELVALRNEKLEADINFKNSELASSAMHLVKKGELLSKIKSELNQVMKSLENPAAAAEVKKMIKSLSDDDNIDREWESFAKHFDKVHSDFVIGLKEKHPNVSANELKLCAYLRMNLSTKEIAQLMNISVRGVEISRYRLRKKLQVPTETGLFDYLISIQKIT</sequence>
<dbReference type="GO" id="GO:0000155">
    <property type="term" value="F:phosphorelay sensor kinase activity"/>
    <property type="evidence" value="ECO:0007669"/>
    <property type="project" value="TreeGrafter"/>
</dbReference>
<dbReference type="InterPro" id="IPR011047">
    <property type="entry name" value="Quinoprotein_ADH-like_sf"/>
</dbReference>
<dbReference type="EMBL" id="VYQF01000005">
    <property type="protein sequence ID" value="KAA9037602.1"/>
    <property type="molecule type" value="Genomic_DNA"/>
</dbReference>
<evidence type="ECO:0000313" key="6">
    <source>
        <dbReference type="Proteomes" id="UP000326903"/>
    </source>
</evidence>
<dbReference type="Pfam" id="PF07495">
    <property type="entry name" value="Y_Y_Y"/>
    <property type="match status" value="1"/>
</dbReference>
<evidence type="ECO:0000256" key="2">
    <source>
        <dbReference type="SAM" id="Phobius"/>
    </source>
</evidence>
<dbReference type="InterPro" id="IPR011123">
    <property type="entry name" value="Y_Y_Y"/>
</dbReference>
<accession>A0A5J5IDB0</accession>
<comment type="caution">
    <text evidence="5">The sequence shown here is derived from an EMBL/GenBank/DDBJ whole genome shotgun (WGS) entry which is preliminary data.</text>
</comment>
<evidence type="ECO:0000256" key="1">
    <source>
        <dbReference type="ARBA" id="ARBA00022553"/>
    </source>
</evidence>
<dbReference type="SUPFAM" id="SSF46894">
    <property type="entry name" value="C-terminal effector domain of the bipartite response regulators"/>
    <property type="match status" value="1"/>
</dbReference>